<proteinExistence type="inferred from homology"/>
<dbReference type="InterPro" id="IPR006016">
    <property type="entry name" value="UspA"/>
</dbReference>
<dbReference type="CDD" id="cd00293">
    <property type="entry name" value="USP-like"/>
    <property type="match status" value="1"/>
</dbReference>
<comment type="caution">
    <text evidence="3">The sequence shown here is derived from an EMBL/GenBank/DDBJ whole genome shotgun (WGS) entry which is preliminary data.</text>
</comment>
<evidence type="ECO:0000313" key="3">
    <source>
        <dbReference type="EMBL" id="TCS39324.1"/>
    </source>
</evidence>
<dbReference type="OrthoDB" id="9804721at2"/>
<dbReference type="EMBL" id="SLZQ01000001">
    <property type="protein sequence ID" value="TCS39324.1"/>
    <property type="molecule type" value="Genomic_DNA"/>
</dbReference>
<evidence type="ECO:0000256" key="1">
    <source>
        <dbReference type="ARBA" id="ARBA00008791"/>
    </source>
</evidence>
<protein>
    <submittedName>
        <fullName evidence="3">Nucleotide-binding universal stress UspA family protein</fullName>
    </submittedName>
</protein>
<dbReference type="Pfam" id="PF00582">
    <property type="entry name" value="Usp"/>
    <property type="match status" value="1"/>
</dbReference>
<dbReference type="RefSeq" id="WP_132256586.1">
    <property type="nucleotide sequence ID" value="NZ_SLZQ01000001.1"/>
</dbReference>
<dbReference type="PRINTS" id="PR01438">
    <property type="entry name" value="UNVRSLSTRESS"/>
</dbReference>
<dbReference type="SUPFAM" id="SSF52402">
    <property type="entry name" value="Adenine nucleotide alpha hydrolases-like"/>
    <property type="match status" value="2"/>
</dbReference>
<organism evidence="3 4">
    <name type="scientific">Paucimonas lemoignei</name>
    <name type="common">Pseudomonas lemoignei</name>
    <dbReference type="NCBI Taxonomy" id="29443"/>
    <lineage>
        <taxon>Bacteria</taxon>
        <taxon>Pseudomonadati</taxon>
        <taxon>Pseudomonadota</taxon>
        <taxon>Betaproteobacteria</taxon>
        <taxon>Burkholderiales</taxon>
        <taxon>Burkholderiaceae</taxon>
        <taxon>Paucimonas</taxon>
    </lineage>
</organism>
<dbReference type="PANTHER" id="PTHR46268">
    <property type="entry name" value="STRESS RESPONSE PROTEIN NHAX"/>
    <property type="match status" value="1"/>
</dbReference>
<evidence type="ECO:0000313" key="4">
    <source>
        <dbReference type="Proteomes" id="UP000295382"/>
    </source>
</evidence>
<keyword evidence="4" id="KW-1185">Reference proteome</keyword>
<sequence length="279" mass="30708">MSFKTILVHVDESRHIDKRIDMAIKLARENQAHLIGMATTGVSQYLYETMALSPGDTNLVPYLEIFRKRAEKALEHFKSAVQRAGNLSFETRLADDEPSGGISLFGRYADLVVLSQFDADEASPANQPYMPEYIAMNGGSPVLLVPHSSMVSSFGERVLIAWNGSPEAKRAVHYALPILQRAKEVVVVSYLPSGQEEAFGERPASELAAYLMHHNIQARNIQEENISDVGDALLSLAANLSSDLLVMGCYGHTRIREILLGGATRKIFQSTTIPVLLSH</sequence>
<dbReference type="PANTHER" id="PTHR46268:SF15">
    <property type="entry name" value="UNIVERSAL STRESS PROTEIN HP_0031"/>
    <property type="match status" value="1"/>
</dbReference>
<evidence type="ECO:0000259" key="2">
    <source>
        <dbReference type="Pfam" id="PF00582"/>
    </source>
</evidence>
<dbReference type="Gene3D" id="3.40.50.12370">
    <property type="match status" value="1"/>
</dbReference>
<dbReference type="Proteomes" id="UP000295382">
    <property type="component" value="Unassembled WGS sequence"/>
</dbReference>
<name>A0A4R3I283_PAULE</name>
<accession>A0A4R3I283</accession>
<reference evidence="3 4" key="1">
    <citation type="submission" date="2019-03" db="EMBL/GenBank/DDBJ databases">
        <title>Genomic Encyclopedia of Type Strains, Phase IV (KMG-IV): sequencing the most valuable type-strain genomes for metagenomic binning, comparative biology and taxonomic classification.</title>
        <authorList>
            <person name="Goeker M."/>
        </authorList>
    </citation>
    <scope>NUCLEOTIDE SEQUENCE [LARGE SCALE GENOMIC DNA]</scope>
    <source>
        <strain evidence="3 4">DSM 7445</strain>
    </source>
</reference>
<dbReference type="InterPro" id="IPR006015">
    <property type="entry name" value="Universal_stress_UspA"/>
</dbReference>
<dbReference type="AlphaFoldDB" id="A0A4R3I283"/>
<comment type="similarity">
    <text evidence="1">Belongs to the universal stress protein A family.</text>
</comment>
<gene>
    <name evidence="3" type="ORF">EDC30_101280</name>
</gene>
<feature type="domain" description="UspA" evidence="2">
    <location>
        <begin position="156"/>
        <end position="277"/>
    </location>
</feature>